<keyword evidence="2 5" id="KW-0689">Ribosomal protein</keyword>
<dbReference type="PANTHER" id="PTHR12534">
    <property type="entry name" value="30S RIBOSOMAL PROTEIN S2 PROKARYOTIC AND ORGANELLAR"/>
    <property type="match status" value="1"/>
</dbReference>
<dbReference type="GO" id="GO:0005763">
    <property type="term" value="C:mitochondrial small ribosomal subunit"/>
    <property type="evidence" value="ECO:0007669"/>
    <property type="project" value="TreeGrafter"/>
</dbReference>
<dbReference type="CDD" id="cd01425">
    <property type="entry name" value="RPS2"/>
    <property type="match status" value="1"/>
</dbReference>
<evidence type="ECO:0000313" key="5">
    <source>
        <dbReference type="EMBL" id="KJE96385.1"/>
    </source>
</evidence>
<dbReference type="OrthoDB" id="2320368at2759"/>
<dbReference type="NCBIfam" id="TIGR01011">
    <property type="entry name" value="rpsB_bact"/>
    <property type="match status" value="1"/>
</dbReference>
<dbReference type="STRING" id="595528.A0A0D2WUK2"/>
<feature type="compositionally biased region" description="Basic and acidic residues" evidence="4">
    <location>
        <begin position="258"/>
        <end position="278"/>
    </location>
</feature>
<dbReference type="InterPro" id="IPR018130">
    <property type="entry name" value="Ribosomal_uS2_CS"/>
</dbReference>
<dbReference type="Proteomes" id="UP000008743">
    <property type="component" value="Unassembled WGS sequence"/>
</dbReference>
<feature type="region of interest" description="Disordered" evidence="4">
    <location>
        <begin position="258"/>
        <end position="286"/>
    </location>
</feature>
<gene>
    <name evidence="5" type="ORF">CAOG_006718</name>
</gene>
<dbReference type="EMBL" id="KE346371">
    <property type="protein sequence ID" value="KJE96385.1"/>
    <property type="molecule type" value="Genomic_DNA"/>
</dbReference>
<dbReference type="AlphaFoldDB" id="A0A0D2WUK2"/>
<dbReference type="RefSeq" id="XP_004344339.2">
    <property type="nucleotide sequence ID" value="XM_004344289.2"/>
</dbReference>
<proteinExistence type="inferred from homology"/>
<dbReference type="PANTHER" id="PTHR12534:SF0">
    <property type="entry name" value="SMALL RIBOSOMAL SUBUNIT PROTEIN US2M"/>
    <property type="match status" value="1"/>
</dbReference>
<dbReference type="Gene3D" id="3.40.50.10490">
    <property type="entry name" value="Glucose-6-phosphate isomerase like protein, domain 1"/>
    <property type="match status" value="1"/>
</dbReference>
<dbReference type="HAMAP" id="MF_00291_B">
    <property type="entry name" value="Ribosomal_uS2_B"/>
    <property type="match status" value="1"/>
</dbReference>
<evidence type="ECO:0000256" key="1">
    <source>
        <dbReference type="ARBA" id="ARBA00006242"/>
    </source>
</evidence>
<dbReference type="InterPro" id="IPR001865">
    <property type="entry name" value="Ribosomal_uS2"/>
</dbReference>
<reference evidence="6" key="1">
    <citation type="submission" date="2011-02" db="EMBL/GenBank/DDBJ databases">
        <title>The Genome Sequence of Capsaspora owczarzaki ATCC 30864.</title>
        <authorList>
            <person name="Russ C."/>
            <person name="Cuomo C."/>
            <person name="Burger G."/>
            <person name="Gray M.W."/>
            <person name="Holland P.W.H."/>
            <person name="King N."/>
            <person name="Lang F.B.F."/>
            <person name="Roger A.J."/>
            <person name="Ruiz-Trillo I."/>
            <person name="Young S.K."/>
            <person name="Zeng Q."/>
            <person name="Gargeya S."/>
            <person name="Alvarado L."/>
            <person name="Berlin A."/>
            <person name="Chapman S.B."/>
            <person name="Chen Z."/>
            <person name="Freedman E."/>
            <person name="Gellesch M."/>
            <person name="Goldberg J."/>
            <person name="Griggs A."/>
            <person name="Gujja S."/>
            <person name="Heilman E."/>
            <person name="Heiman D."/>
            <person name="Howarth C."/>
            <person name="Mehta T."/>
            <person name="Neiman D."/>
            <person name="Pearson M."/>
            <person name="Roberts A."/>
            <person name="Saif S."/>
            <person name="Shea T."/>
            <person name="Shenoy N."/>
            <person name="Sisk P."/>
            <person name="Stolte C."/>
            <person name="Sykes S."/>
            <person name="White J."/>
            <person name="Yandava C."/>
            <person name="Haas B."/>
            <person name="Nusbaum C."/>
            <person name="Birren B."/>
        </authorList>
    </citation>
    <scope>NUCLEOTIDE SEQUENCE</scope>
    <source>
        <strain evidence="6">ATCC 30864</strain>
    </source>
</reference>
<feature type="compositionally biased region" description="Low complexity" evidence="4">
    <location>
        <begin position="72"/>
        <end position="84"/>
    </location>
</feature>
<feature type="region of interest" description="Disordered" evidence="4">
    <location>
        <begin position="62"/>
        <end position="103"/>
    </location>
</feature>
<dbReference type="PROSITE" id="PS00962">
    <property type="entry name" value="RIBOSOMAL_S2_1"/>
    <property type="match status" value="1"/>
</dbReference>
<evidence type="ECO:0000313" key="6">
    <source>
        <dbReference type="Proteomes" id="UP000008743"/>
    </source>
</evidence>
<dbReference type="InParanoid" id="A0A0D2WUK2"/>
<dbReference type="PRINTS" id="PR00395">
    <property type="entry name" value="RIBOSOMALS2"/>
</dbReference>
<feature type="compositionally biased region" description="Polar residues" evidence="4">
    <location>
        <begin position="895"/>
        <end position="907"/>
    </location>
</feature>
<evidence type="ECO:0000256" key="4">
    <source>
        <dbReference type="SAM" id="MobiDB-lite"/>
    </source>
</evidence>
<dbReference type="Pfam" id="PF00318">
    <property type="entry name" value="Ribosomal_S2"/>
    <property type="match status" value="2"/>
</dbReference>
<protein>
    <submittedName>
        <fullName evidence="5">Ribosomal protein subunit S2</fullName>
    </submittedName>
</protein>
<dbReference type="InterPro" id="IPR023591">
    <property type="entry name" value="Ribosomal_uS2_flav_dom_sf"/>
</dbReference>
<dbReference type="SUPFAM" id="SSF52313">
    <property type="entry name" value="Ribosomal protein S2"/>
    <property type="match status" value="1"/>
</dbReference>
<dbReference type="eggNOG" id="KOG0832">
    <property type="taxonomic scope" value="Eukaryota"/>
</dbReference>
<evidence type="ECO:0000256" key="2">
    <source>
        <dbReference type="ARBA" id="ARBA00022980"/>
    </source>
</evidence>
<accession>A0A0D2WUK2</accession>
<dbReference type="GO" id="GO:0003735">
    <property type="term" value="F:structural constituent of ribosome"/>
    <property type="evidence" value="ECO:0007669"/>
    <property type="project" value="InterPro"/>
</dbReference>
<organism evidence="5 6">
    <name type="scientific">Capsaspora owczarzaki (strain ATCC 30864)</name>
    <dbReference type="NCBI Taxonomy" id="595528"/>
    <lineage>
        <taxon>Eukaryota</taxon>
        <taxon>Filasterea</taxon>
        <taxon>Capsaspora</taxon>
    </lineage>
</organism>
<sequence length="907" mass="99633">MLSAALLRTAAAQGLRGMRRSCSPATAAVTAAVTASAVYGSDAAVHGRQQLQHRRWMATASSGFGSDKRAKPTAASPASAAAAADFMRAQRQSDLASSPESLEQPLQELEEDMEEDGEEAESKIFKAQYTDEMEDDGAPELDDPRFTVENVKWLQRVLNMQPSERRAEWFGLLRKDEPISDSDLTFRVGVLSSWAQRRAESVATAEAYTTLAMDQEAALAVEAAEEGEVIEPAEAPGALDEGALQLDFDPSMNKMLVRRSDDATPRPVRPEDEPVPELKEDEELNPEGLGHSILPAEDFETDLQNFIAFLAGESPRFGDEPAPEVPEAEEDAYKTIYPAEAANLTKTLHTQKLEREDAAMADVLHELIGGTPLAQFQPDLVAALPITPQVELEEIGPMTLSSIDLSLHVLMFYHIAQHHPSMLKASNAETENEISEDVLVIRHALFVMLEPHLVTVKGIKAIEAEAMDEFVHLLHELLPFQFSGPRFNGQLLHMFFVEAMSGYVHTGTRLDRAVDALLLRTIPRLREIYAMPALKPALIEDFAPIADRLNDGELRRLYRKFVPREVIDDGFATAGVSSLIDQMDVLGTPSVGDIAAMPQVTIVPRDVAMNARDVIAADTRAFVIERAAEEESDRPIATPIEDEEERLQREFSGKSSSMPDPVLFAPGQHQRTEAFFASLPLGRPAEAVGNAIVEPKLFLSEHSVTLRQLFDAGVHLGHKAGCHNVFANSYIFGERDGIHIIDLEQTIVALRRACRVLKHIAYQNGVILFVGGRSKHKQLVRETAMSVGEYYIANKWMPGTLTNPMSTLGALRQPDLIVLTCMPMSSQVAREANLANVPTIGIADTDCDPRQVTYSIPANDDSPRSMALLLNVMRMAIEEGKTKRQAGLPLEYGPTPTNAPFSYTTSL</sequence>
<comment type="similarity">
    <text evidence="1">Belongs to the universal ribosomal protein uS2 family.</text>
</comment>
<dbReference type="InterPro" id="IPR005706">
    <property type="entry name" value="Ribosomal_uS2_bac/mit/plastid"/>
</dbReference>
<keyword evidence="3" id="KW-0687">Ribonucleoprotein</keyword>
<name>A0A0D2WUK2_CAPO3</name>
<evidence type="ECO:0000256" key="3">
    <source>
        <dbReference type="ARBA" id="ARBA00023274"/>
    </source>
</evidence>
<feature type="region of interest" description="Disordered" evidence="4">
    <location>
        <begin position="887"/>
        <end position="907"/>
    </location>
</feature>
<dbReference type="GO" id="GO:0006412">
    <property type="term" value="P:translation"/>
    <property type="evidence" value="ECO:0007669"/>
    <property type="project" value="InterPro"/>
</dbReference>
<keyword evidence="6" id="KW-1185">Reference proteome</keyword>